<dbReference type="PANTHER" id="PTHR48081:SF6">
    <property type="entry name" value="PEPTIDASE S9 PROLYL OLIGOPEPTIDASE CATALYTIC DOMAIN-CONTAINING PROTEIN"/>
    <property type="match status" value="1"/>
</dbReference>
<protein>
    <submittedName>
        <fullName evidence="4">Pectin acetylesterase</fullName>
    </submittedName>
</protein>
<dbReference type="AlphaFoldDB" id="F4QU58"/>
<feature type="chain" id="PRO_5003321122" evidence="2">
    <location>
        <begin position="21"/>
        <end position="339"/>
    </location>
</feature>
<dbReference type="HOGENOM" id="CLU_012494_5_1_5"/>
<dbReference type="InterPro" id="IPR029058">
    <property type="entry name" value="AB_hydrolase_fold"/>
</dbReference>
<name>F4QU58_9CAUL</name>
<keyword evidence="1" id="KW-0378">Hydrolase</keyword>
<dbReference type="Gene3D" id="3.40.50.1820">
    <property type="entry name" value="alpha/beta hydrolase"/>
    <property type="match status" value="1"/>
</dbReference>
<dbReference type="OrthoDB" id="9771666at2"/>
<dbReference type="GO" id="GO:0016787">
    <property type="term" value="F:hydrolase activity"/>
    <property type="evidence" value="ECO:0007669"/>
    <property type="project" value="UniProtKB-KW"/>
</dbReference>
<dbReference type="Proteomes" id="UP000006512">
    <property type="component" value="Unassembled WGS sequence"/>
</dbReference>
<dbReference type="eggNOG" id="COG0657">
    <property type="taxonomic scope" value="Bacteria"/>
</dbReference>
<reference evidence="5" key="1">
    <citation type="submission" date="2011-03" db="EMBL/GenBank/DDBJ databases">
        <title>Draft genome sequence of Brevundimonas diminuta.</title>
        <authorList>
            <person name="Brown P.J.B."/>
            <person name="Buechlein A."/>
            <person name="Hemmerich C."/>
            <person name="Brun Y.V."/>
        </authorList>
    </citation>
    <scope>NUCLEOTIDE SEQUENCE [LARGE SCALE GENOMIC DNA]</scope>
    <source>
        <strain evidence="5">C19</strain>
    </source>
</reference>
<feature type="domain" description="BD-FAE-like" evidence="3">
    <location>
        <begin position="104"/>
        <end position="293"/>
    </location>
</feature>
<sequence>MDRRTLLGLTAALAATPALARAQVNANAQVSAQEGMPTEASLTLKPSLPMQDLWPGAAPGGEKVTATERSVLRKPGGDPNDTAFYNITKPRMSVRRPETPNGGAVLLIPGGGYVRVAVSKAGGEVDAWLAGLGYTVFTVTYRLPGDTWAAGPDVALQDAQRAVRLIRSQASQFGIDPHRLAIMGFSAGGHIAGLLATRFAEQTYAPIDAADRLSARPAVAALMYPVISMGEHAHKGSRQEILKNVPAEAVEAVKVHASVELHVPADAVPSFVGGTTDDPSVPAKNGILMYEALKAAKVPAELHLWEGNTHGFPLRGKDGQLLPWGPAALAFMQRHGLDA</sequence>
<evidence type="ECO:0000313" key="5">
    <source>
        <dbReference type="Proteomes" id="UP000006512"/>
    </source>
</evidence>
<dbReference type="InterPro" id="IPR050300">
    <property type="entry name" value="GDXG_lipolytic_enzyme"/>
</dbReference>
<dbReference type="SUPFAM" id="SSF53474">
    <property type="entry name" value="alpha/beta-Hydrolases"/>
    <property type="match status" value="1"/>
</dbReference>
<organism evidence="4 5">
    <name type="scientific">Asticcacaulis biprosthecium C19</name>
    <dbReference type="NCBI Taxonomy" id="715226"/>
    <lineage>
        <taxon>Bacteria</taxon>
        <taxon>Pseudomonadati</taxon>
        <taxon>Pseudomonadota</taxon>
        <taxon>Alphaproteobacteria</taxon>
        <taxon>Caulobacterales</taxon>
        <taxon>Caulobacteraceae</taxon>
        <taxon>Asticcacaulis</taxon>
    </lineage>
</organism>
<feature type="signal peptide" evidence="2">
    <location>
        <begin position="1"/>
        <end position="20"/>
    </location>
</feature>
<keyword evidence="5" id="KW-1185">Reference proteome</keyword>
<keyword evidence="2" id="KW-0732">Signal</keyword>
<gene>
    <name evidence="4" type="ORF">ABI_47060</name>
</gene>
<evidence type="ECO:0000256" key="1">
    <source>
        <dbReference type="ARBA" id="ARBA00022801"/>
    </source>
</evidence>
<dbReference type="STRING" id="715226.ABI_47060"/>
<evidence type="ECO:0000259" key="3">
    <source>
        <dbReference type="Pfam" id="PF20434"/>
    </source>
</evidence>
<proteinExistence type="predicted"/>
<dbReference type="RefSeq" id="WP_006275480.1">
    <property type="nucleotide sequence ID" value="NZ_GL883081.1"/>
</dbReference>
<dbReference type="EMBL" id="GL883081">
    <property type="protein sequence ID" value="EGF89358.1"/>
    <property type="molecule type" value="Genomic_DNA"/>
</dbReference>
<evidence type="ECO:0000256" key="2">
    <source>
        <dbReference type="SAM" id="SignalP"/>
    </source>
</evidence>
<dbReference type="Pfam" id="PF20434">
    <property type="entry name" value="BD-FAE"/>
    <property type="match status" value="1"/>
</dbReference>
<dbReference type="InterPro" id="IPR049492">
    <property type="entry name" value="BD-FAE-like_dom"/>
</dbReference>
<dbReference type="PANTHER" id="PTHR48081">
    <property type="entry name" value="AB HYDROLASE SUPERFAMILY PROTEIN C4A8.06C"/>
    <property type="match status" value="1"/>
</dbReference>
<accession>F4QU58</accession>
<evidence type="ECO:0000313" key="4">
    <source>
        <dbReference type="EMBL" id="EGF89358.1"/>
    </source>
</evidence>